<evidence type="ECO:0000313" key="6">
    <source>
        <dbReference type="Proteomes" id="UP000018680"/>
    </source>
</evidence>
<keyword evidence="2 5" id="KW-0808">Transferase</keyword>
<dbReference type="eggNOG" id="COG0566">
    <property type="taxonomic scope" value="Bacteria"/>
</dbReference>
<evidence type="ECO:0000259" key="4">
    <source>
        <dbReference type="Pfam" id="PF00588"/>
    </source>
</evidence>
<gene>
    <name evidence="5" type="ORF">L21SP2_0137</name>
</gene>
<dbReference type="InterPro" id="IPR051259">
    <property type="entry name" value="rRNA_Methyltransferase"/>
</dbReference>
<sequence length="316" mass="34298">MITLRKFLQLKPGTRKRKLVRIIGDYEQFLAGKLQGNKTAFLRFFEDLERNLPQDLVDPGEWHNFVRAANSIHAGFAANRLRHLLMDEIGAVAADWDEYSGPSPGSGGQGGPGFDPGPEYRDPMENKLDLGDPPRLPHLPPGGRGLYLDDIRAPFNVGAVFRTAAFFGISPIIVSPDTPKPGTPRLDKTSMGMSFQSRWGVLSREDFINSFPASGAGDRAADTIPPLYLLETGGEAIGETLLKSGGWLILGNEELGVHPDLLELSRELSQSAGSGELQENQKSRILSIPGSGKKASLNVSVAFGIAAAYWCDSREV</sequence>
<dbReference type="RefSeq" id="WP_024266514.1">
    <property type="nucleotide sequence ID" value="NC_023035.1"/>
</dbReference>
<name>V5WEJ7_9SPIO</name>
<dbReference type="InterPro" id="IPR029026">
    <property type="entry name" value="tRNA_m1G_MTases_N"/>
</dbReference>
<evidence type="ECO:0000256" key="3">
    <source>
        <dbReference type="SAM" id="MobiDB-lite"/>
    </source>
</evidence>
<feature type="domain" description="tRNA/rRNA methyltransferase SpoU type" evidence="4">
    <location>
        <begin position="146"/>
        <end position="268"/>
    </location>
</feature>
<dbReference type="GO" id="GO:0006396">
    <property type="term" value="P:RNA processing"/>
    <property type="evidence" value="ECO:0007669"/>
    <property type="project" value="InterPro"/>
</dbReference>
<dbReference type="STRING" id="1307761.L21SP2_0137"/>
<dbReference type="InterPro" id="IPR029028">
    <property type="entry name" value="Alpha/beta_knot_MTases"/>
</dbReference>
<dbReference type="GO" id="GO:0003723">
    <property type="term" value="F:RNA binding"/>
    <property type="evidence" value="ECO:0007669"/>
    <property type="project" value="InterPro"/>
</dbReference>
<dbReference type="HOGENOM" id="CLU_1049463_0_0_12"/>
<dbReference type="Gene3D" id="3.40.1280.10">
    <property type="match status" value="1"/>
</dbReference>
<evidence type="ECO:0000313" key="5">
    <source>
        <dbReference type="EMBL" id="AHC13581.1"/>
    </source>
</evidence>
<dbReference type="InterPro" id="IPR001537">
    <property type="entry name" value="SpoU_MeTrfase"/>
</dbReference>
<dbReference type="PANTHER" id="PTHR43191">
    <property type="entry name" value="RRNA METHYLTRANSFERASE 3"/>
    <property type="match status" value="1"/>
</dbReference>
<reference evidence="5 6" key="1">
    <citation type="journal article" date="2015" name="Stand. Genomic Sci.">
        <title>Complete genome sequence and description of Salinispira pacifica gen. nov., sp. nov., a novel spirochaete isolated form a hypersaline microbial mat.</title>
        <authorList>
            <person name="Ben Hania W."/>
            <person name="Joseph M."/>
            <person name="Schumann P."/>
            <person name="Bunk B."/>
            <person name="Fiebig A."/>
            <person name="Sproer C."/>
            <person name="Klenk H.P."/>
            <person name="Fardeau M.L."/>
            <person name="Spring S."/>
        </authorList>
    </citation>
    <scope>NUCLEOTIDE SEQUENCE [LARGE SCALE GENOMIC DNA]</scope>
    <source>
        <strain evidence="5 6">L21-RPul-D2</strain>
    </source>
</reference>
<evidence type="ECO:0000256" key="2">
    <source>
        <dbReference type="ARBA" id="ARBA00022679"/>
    </source>
</evidence>
<keyword evidence="6" id="KW-1185">Reference proteome</keyword>
<dbReference type="GO" id="GO:0008173">
    <property type="term" value="F:RNA methyltransferase activity"/>
    <property type="evidence" value="ECO:0007669"/>
    <property type="project" value="InterPro"/>
</dbReference>
<dbReference type="GO" id="GO:0032259">
    <property type="term" value="P:methylation"/>
    <property type="evidence" value="ECO:0007669"/>
    <property type="project" value="UniProtKB-KW"/>
</dbReference>
<dbReference type="KEGG" id="slr:L21SP2_0137"/>
<keyword evidence="1 5" id="KW-0489">Methyltransferase</keyword>
<protein>
    <submittedName>
        <fullName evidence="5">RNA methyltransferase, TrmH family</fullName>
    </submittedName>
</protein>
<dbReference type="PANTHER" id="PTHR43191:SF2">
    <property type="entry name" value="RRNA METHYLTRANSFERASE 3, MITOCHONDRIAL"/>
    <property type="match status" value="1"/>
</dbReference>
<dbReference type="AlphaFoldDB" id="V5WEJ7"/>
<evidence type="ECO:0000256" key="1">
    <source>
        <dbReference type="ARBA" id="ARBA00022603"/>
    </source>
</evidence>
<organism evidence="5 6">
    <name type="scientific">Salinispira pacifica</name>
    <dbReference type="NCBI Taxonomy" id="1307761"/>
    <lineage>
        <taxon>Bacteria</taxon>
        <taxon>Pseudomonadati</taxon>
        <taxon>Spirochaetota</taxon>
        <taxon>Spirochaetia</taxon>
        <taxon>Spirochaetales</taxon>
        <taxon>Spirochaetaceae</taxon>
        <taxon>Salinispira</taxon>
    </lineage>
</organism>
<dbReference type="CDD" id="cd18082">
    <property type="entry name" value="SpoU-like_family"/>
    <property type="match status" value="1"/>
</dbReference>
<feature type="compositionally biased region" description="Gly residues" evidence="3">
    <location>
        <begin position="104"/>
        <end position="114"/>
    </location>
</feature>
<proteinExistence type="predicted"/>
<dbReference type="Proteomes" id="UP000018680">
    <property type="component" value="Chromosome"/>
</dbReference>
<dbReference type="Pfam" id="PF00588">
    <property type="entry name" value="SpoU_methylase"/>
    <property type="match status" value="1"/>
</dbReference>
<dbReference type="EMBL" id="CP006939">
    <property type="protein sequence ID" value="AHC13581.1"/>
    <property type="molecule type" value="Genomic_DNA"/>
</dbReference>
<feature type="region of interest" description="Disordered" evidence="3">
    <location>
        <begin position="97"/>
        <end position="136"/>
    </location>
</feature>
<dbReference type="SUPFAM" id="SSF75217">
    <property type="entry name" value="alpha/beta knot"/>
    <property type="match status" value="1"/>
</dbReference>
<accession>V5WEJ7</accession>
<feature type="compositionally biased region" description="Basic and acidic residues" evidence="3">
    <location>
        <begin position="118"/>
        <end position="132"/>
    </location>
</feature>